<evidence type="ECO:0000256" key="2">
    <source>
        <dbReference type="ARBA" id="ARBA00007871"/>
    </source>
</evidence>
<evidence type="ECO:0000313" key="15">
    <source>
        <dbReference type="EMBL" id="GEP46168.1"/>
    </source>
</evidence>
<gene>
    <name evidence="15" type="primary">mntR</name>
    <name evidence="15" type="ORF">BGE01nite_54590</name>
</gene>
<evidence type="ECO:0000256" key="5">
    <source>
        <dbReference type="ARBA" id="ARBA00022490"/>
    </source>
</evidence>
<dbReference type="InterPro" id="IPR022689">
    <property type="entry name" value="Iron_dep_repressor"/>
</dbReference>
<proteinExistence type="inferred from homology"/>
<dbReference type="SUPFAM" id="SSF47979">
    <property type="entry name" value="Iron-dependent repressor protein, dimerization domain"/>
    <property type="match status" value="1"/>
</dbReference>
<sequence>MPAAKRKETTAHVHSPAIEDYLEQIHNLIEGKGYARVVDIAKNLGISQASVTNMIQRLDAEGYVVYERYRGVIMTESGKKIGQEIARRHEVLTRLLSGFGLDPKTVHEDVEGMEHHISRQTLDVLTLLMEELEGNPELLKKLKKRLKSSS</sequence>
<evidence type="ECO:0000256" key="7">
    <source>
        <dbReference type="ARBA" id="ARBA00023015"/>
    </source>
</evidence>
<dbReference type="RefSeq" id="WP_146855789.1">
    <property type="nucleotide sequence ID" value="NZ_BKAG01000074.1"/>
</dbReference>
<dbReference type="InterPro" id="IPR001367">
    <property type="entry name" value="Fe_dep_repressor"/>
</dbReference>
<dbReference type="InterPro" id="IPR036390">
    <property type="entry name" value="WH_DNA-bd_sf"/>
</dbReference>
<evidence type="ECO:0000256" key="10">
    <source>
        <dbReference type="ARBA" id="ARBA00023163"/>
    </source>
</evidence>
<protein>
    <recommendedName>
        <fullName evidence="4">Transcriptional regulator MntR</fullName>
    </recommendedName>
    <alternativeName>
        <fullName evidence="13">Manganese transport regulator</fullName>
    </alternativeName>
</protein>
<evidence type="ECO:0000256" key="8">
    <source>
        <dbReference type="ARBA" id="ARBA00023125"/>
    </source>
</evidence>
<dbReference type="AlphaFoldDB" id="A0A512MHE7"/>
<evidence type="ECO:0000256" key="4">
    <source>
        <dbReference type="ARBA" id="ARBA00022386"/>
    </source>
</evidence>
<dbReference type="EMBL" id="BKAG01000074">
    <property type="protein sequence ID" value="GEP46168.1"/>
    <property type="molecule type" value="Genomic_DNA"/>
</dbReference>
<evidence type="ECO:0000256" key="11">
    <source>
        <dbReference type="ARBA" id="ARBA00023211"/>
    </source>
</evidence>
<dbReference type="PANTHER" id="PTHR33238">
    <property type="entry name" value="IRON (METAL) DEPENDENT REPRESSOR, DTXR FAMILY"/>
    <property type="match status" value="1"/>
</dbReference>
<reference evidence="15 16" key="1">
    <citation type="submission" date="2019-07" db="EMBL/GenBank/DDBJ databases">
        <title>Whole genome shotgun sequence of Brevifollis gellanilyticus NBRC 108608.</title>
        <authorList>
            <person name="Hosoyama A."/>
            <person name="Uohara A."/>
            <person name="Ohji S."/>
            <person name="Ichikawa N."/>
        </authorList>
    </citation>
    <scope>NUCLEOTIDE SEQUENCE [LARGE SCALE GENOMIC DNA]</scope>
    <source>
        <strain evidence="15 16">NBRC 108608</strain>
    </source>
</reference>
<dbReference type="GO" id="GO:0003677">
    <property type="term" value="F:DNA binding"/>
    <property type="evidence" value="ECO:0007669"/>
    <property type="project" value="UniProtKB-KW"/>
</dbReference>
<dbReference type="SUPFAM" id="SSF46785">
    <property type="entry name" value="Winged helix' DNA-binding domain"/>
    <property type="match status" value="1"/>
</dbReference>
<dbReference type="OrthoDB" id="9791355at2"/>
<keyword evidence="11" id="KW-0464">Manganese</keyword>
<comment type="caution">
    <text evidence="15">The sequence shown here is derived from an EMBL/GenBank/DDBJ whole genome shotgun (WGS) entry which is preliminary data.</text>
</comment>
<dbReference type="GO" id="GO:0003700">
    <property type="term" value="F:DNA-binding transcription factor activity"/>
    <property type="evidence" value="ECO:0007669"/>
    <property type="project" value="InterPro"/>
</dbReference>
<comment type="similarity">
    <text evidence="2">Belongs to the DtxR/MntR family.</text>
</comment>
<dbReference type="GO" id="GO:0046914">
    <property type="term" value="F:transition metal ion binding"/>
    <property type="evidence" value="ECO:0007669"/>
    <property type="project" value="InterPro"/>
</dbReference>
<keyword evidence="8" id="KW-0238">DNA-binding</keyword>
<feature type="domain" description="HTH dtxR-type" evidence="14">
    <location>
        <begin position="15"/>
        <end position="75"/>
    </location>
</feature>
<dbReference type="FunFam" id="1.10.10.10:FF:000189">
    <property type="entry name" value="HTH-type transcriptional regulator MntR"/>
    <property type="match status" value="1"/>
</dbReference>
<evidence type="ECO:0000256" key="3">
    <source>
        <dbReference type="ARBA" id="ARBA00011738"/>
    </source>
</evidence>
<keyword evidence="10" id="KW-0804">Transcription</keyword>
<dbReference type="InterPro" id="IPR036421">
    <property type="entry name" value="Fe_dep_repressor_sf"/>
</dbReference>
<evidence type="ECO:0000256" key="9">
    <source>
        <dbReference type="ARBA" id="ARBA00023159"/>
    </source>
</evidence>
<accession>A0A512MHE7</accession>
<organism evidence="15 16">
    <name type="scientific">Brevifollis gellanilyticus</name>
    <dbReference type="NCBI Taxonomy" id="748831"/>
    <lineage>
        <taxon>Bacteria</taxon>
        <taxon>Pseudomonadati</taxon>
        <taxon>Verrucomicrobiota</taxon>
        <taxon>Verrucomicrobiia</taxon>
        <taxon>Verrucomicrobiales</taxon>
        <taxon>Verrucomicrobiaceae</taxon>
    </lineage>
</organism>
<dbReference type="GO" id="GO:0005737">
    <property type="term" value="C:cytoplasm"/>
    <property type="evidence" value="ECO:0007669"/>
    <property type="project" value="UniProtKB-SubCell"/>
</dbReference>
<keyword evidence="9" id="KW-0010">Activator</keyword>
<dbReference type="Gene3D" id="1.10.10.10">
    <property type="entry name" value="Winged helix-like DNA-binding domain superfamily/Winged helix DNA-binding domain"/>
    <property type="match status" value="1"/>
</dbReference>
<keyword evidence="7" id="KW-0805">Transcription regulation</keyword>
<name>A0A512MHE7_9BACT</name>
<dbReference type="InterPro" id="IPR050536">
    <property type="entry name" value="DtxR_MntR_Metal-Reg"/>
</dbReference>
<dbReference type="GO" id="GO:0046983">
    <property type="term" value="F:protein dimerization activity"/>
    <property type="evidence" value="ECO:0007669"/>
    <property type="project" value="InterPro"/>
</dbReference>
<dbReference type="Gene3D" id="1.10.60.10">
    <property type="entry name" value="Iron dependent repressor, metal binding and dimerisation domain"/>
    <property type="match status" value="1"/>
</dbReference>
<dbReference type="SMART" id="SM00529">
    <property type="entry name" value="HTH_DTXR"/>
    <property type="match status" value="1"/>
</dbReference>
<keyword evidence="16" id="KW-1185">Reference proteome</keyword>
<evidence type="ECO:0000256" key="6">
    <source>
        <dbReference type="ARBA" id="ARBA00022491"/>
    </source>
</evidence>
<dbReference type="InterPro" id="IPR022687">
    <property type="entry name" value="HTH_DTXR"/>
</dbReference>
<keyword evidence="5" id="KW-0963">Cytoplasm</keyword>
<comment type="function">
    <text evidence="12">In the presence of manganese, represses expression of mntH and mntS. Up-regulates expression of mntP.</text>
</comment>
<keyword evidence="6" id="KW-0678">Repressor</keyword>
<evidence type="ECO:0000256" key="1">
    <source>
        <dbReference type="ARBA" id="ARBA00004496"/>
    </source>
</evidence>
<dbReference type="NCBIfam" id="NF003025">
    <property type="entry name" value="PRK03902.1"/>
    <property type="match status" value="1"/>
</dbReference>
<dbReference type="Proteomes" id="UP000321577">
    <property type="component" value="Unassembled WGS sequence"/>
</dbReference>
<dbReference type="InterPro" id="IPR036388">
    <property type="entry name" value="WH-like_DNA-bd_sf"/>
</dbReference>
<dbReference type="PANTHER" id="PTHR33238:SF11">
    <property type="entry name" value="TRANSCRIPTIONAL REGULATOR MNTR"/>
    <property type="match status" value="1"/>
</dbReference>
<evidence type="ECO:0000256" key="13">
    <source>
        <dbReference type="ARBA" id="ARBA00032593"/>
    </source>
</evidence>
<evidence type="ECO:0000256" key="12">
    <source>
        <dbReference type="ARBA" id="ARBA00025185"/>
    </source>
</evidence>
<evidence type="ECO:0000313" key="16">
    <source>
        <dbReference type="Proteomes" id="UP000321577"/>
    </source>
</evidence>
<dbReference type="Pfam" id="PF01325">
    <property type="entry name" value="Fe_dep_repress"/>
    <property type="match status" value="1"/>
</dbReference>
<comment type="subcellular location">
    <subcellularLocation>
        <location evidence="1">Cytoplasm</location>
    </subcellularLocation>
</comment>
<dbReference type="Pfam" id="PF02742">
    <property type="entry name" value="Fe_dep_repr_C"/>
    <property type="match status" value="1"/>
</dbReference>
<dbReference type="PROSITE" id="PS50944">
    <property type="entry name" value="HTH_DTXR"/>
    <property type="match status" value="1"/>
</dbReference>
<evidence type="ECO:0000259" key="14">
    <source>
        <dbReference type="PROSITE" id="PS50944"/>
    </source>
</evidence>
<comment type="subunit">
    <text evidence="3">Homodimer.</text>
</comment>